<feature type="chain" id="PRO_5028810853" evidence="1">
    <location>
        <begin position="23"/>
        <end position="249"/>
    </location>
</feature>
<dbReference type="PANTHER" id="PTHR37507:SF2">
    <property type="entry name" value="SPORULATION PROTEIN YDCC"/>
    <property type="match status" value="1"/>
</dbReference>
<dbReference type="AlphaFoldDB" id="A0A7D4T228"/>
<reference evidence="3 4" key="1">
    <citation type="submission" date="2020-05" db="EMBL/GenBank/DDBJ databases">
        <title>Thiomicrorhabdus sediminis sp.nov. and Thiomicrorhabdus xiamenensis sp.nov., novel sulfur-oxidizing bacteria isolated from coastal sediment.</title>
        <authorList>
            <person name="Liu X."/>
        </authorList>
    </citation>
    <scope>NUCLEOTIDE SEQUENCE [LARGE SCALE GENOMIC DNA]</scope>
    <source>
        <strain evidence="3 4">G2</strain>
    </source>
</reference>
<proteinExistence type="predicted"/>
<evidence type="ECO:0000259" key="2">
    <source>
        <dbReference type="Pfam" id="PF17131"/>
    </source>
</evidence>
<keyword evidence="3" id="KW-0449">Lipoprotein</keyword>
<feature type="domain" description="Uncharacterized protein TP-0789" evidence="2">
    <location>
        <begin position="70"/>
        <end position="242"/>
    </location>
</feature>
<dbReference type="InterPro" id="IPR052944">
    <property type="entry name" value="Sporulation_related"/>
</dbReference>
<gene>
    <name evidence="3" type="ORF">HQN79_10890</name>
</gene>
<dbReference type="KEGG" id="txa:HQN79_10890"/>
<feature type="signal peptide" evidence="1">
    <location>
        <begin position="1"/>
        <end position="22"/>
    </location>
</feature>
<protein>
    <submittedName>
        <fullName evidence="3">Outer membrane lipoprotein-sorting protein</fullName>
    </submittedName>
</protein>
<dbReference type="RefSeq" id="WP_173286444.1">
    <property type="nucleotide sequence ID" value="NZ_CP054020.1"/>
</dbReference>
<accession>A0A7D4T228</accession>
<evidence type="ECO:0000313" key="3">
    <source>
        <dbReference type="EMBL" id="QKI90045.1"/>
    </source>
</evidence>
<organism evidence="3 4">
    <name type="scientific">Thiomicrorhabdus xiamenensis</name>
    <dbReference type="NCBI Taxonomy" id="2739063"/>
    <lineage>
        <taxon>Bacteria</taxon>
        <taxon>Pseudomonadati</taxon>
        <taxon>Pseudomonadota</taxon>
        <taxon>Gammaproteobacteria</taxon>
        <taxon>Thiotrichales</taxon>
        <taxon>Piscirickettsiaceae</taxon>
        <taxon>Thiomicrorhabdus</taxon>
    </lineage>
</organism>
<name>A0A7D4T228_9GAMM</name>
<dbReference type="Gene3D" id="2.50.20.10">
    <property type="entry name" value="Lipoprotein localisation LolA/LolB/LppX"/>
    <property type="match status" value="1"/>
</dbReference>
<evidence type="ECO:0000256" key="1">
    <source>
        <dbReference type="SAM" id="SignalP"/>
    </source>
</evidence>
<keyword evidence="1" id="KW-0732">Signal</keyword>
<dbReference type="CDD" id="cd16329">
    <property type="entry name" value="LolA_like"/>
    <property type="match status" value="1"/>
</dbReference>
<evidence type="ECO:0000313" key="4">
    <source>
        <dbReference type="Proteomes" id="UP000504724"/>
    </source>
</evidence>
<keyword evidence="4" id="KW-1185">Reference proteome</keyword>
<dbReference type="PANTHER" id="PTHR37507">
    <property type="entry name" value="SPORULATION PROTEIN YDCC"/>
    <property type="match status" value="1"/>
</dbReference>
<dbReference type="Proteomes" id="UP000504724">
    <property type="component" value="Chromosome"/>
</dbReference>
<dbReference type="InterPro" id="IPR033399">
    <property type="entry name" value="TP_0789-like"/>
</dbReference>
<dbReference type="EMBL" id="CP054020">
    <property type="protein sequence ID" value="QKI90045.1"/>
    <property type="molecule type" value="Genomic_DNA"/>
</dbReference>
<sequence>MKSLLVPFFLLISSLNLISAQAQDATAANALLLEVDQRLQPQSYEMYRKLINIEPNGKQKSFVLYTVKKGKDKMLALFLDPASERGRSSLRIGENMWLYIPNVGKPLRITSLQSVVGGVFNNSDILQLDYSVEYDATEMLEEAQHYLLTLKAKSRSVAYDQLKMWVDKEYKTPLKIEAYSASGMLIKTLHYSKIKDFGNGYIRPAMLETDSPLYKGYKSVMLFDGIQPREFNDEVFSLNYMNKVGELRE</sequence>
<dbReference type="Pfam" id="PF17131">
    <property type="entry name" value="LolA_like"/>
    <property type="match status" value="1"/>
</dbReference>